<comment type="similarity">
    <text evidence="2 6">Belongs to the plant self-incompatibility (S1) protein family.</text>
</comment>
<evidence type="ECO:0000256" key="4">
    <source>
        <dbReference type="ARBA" id="ARBA00022525"/>
    </source>
</evidence>
<keyword evidence="5 6" id="KW-0732">Signal</keyword>
<protein>
    <recommendedName>
        <fullName evidence="6">S-protein homolog</fullName>
    </recommendedName>
</protein>
<dbReference type="eggNOG" id="ENOG502S7CQ">
    <property type="taxonomic scope" value="Eukaryota"/>
</dbReference>
<name>W9S3L8_9ROSA</name>
<dbReference type="PANTHER" id="PTHR31232:SF18">
    <property type="entry name" value="S-PROTEIN HOMOLOG"/>
    <property type="match status" value="1"/>
</dbReference>
<dbReference type="Proteomes" id="UP000030645">
    <property type="component" value="Unassembled WGS sequence"/>
</dbReference>
<evidence type="ECO:0000313" key="7">
    <source>
        <dbReference type="EMBL" id="EXC24768.1"/>
    </source>
</evidence>
<proteinExistence type="inferred from homology"/>
<keyword evidence="4 6" id="KW-0964">Secreted</keyword>
<dbReference type="EMBL" id="KE346034">
    <property type="protein sequence ID" value="EXC24768.1"/>
    <property type="molecule type" value="Genomic_DNA"/>
</dbReference>
<evidence type="ECO:0000256" key="5">
    <source>
        <dbReference type="ARBA" id="ARBA00022729"/>
    </source>
</evidence>
<dbReference type="GO" id="GO:0060320">
    <property type="term" value="P:rejection of self pollen"/>
    <property type="evidence" value="ECO:0007669"/>
    <property type="project" value="UniProtKB-KW"/>
</dbReference>
<evidence type="ECO:0000256" key="3">
    <source>
        <dbReference type="ARBA" id="ARBA00022471"/>
    </source>
</evidence>
<dbReference type="Pfam" id="PF05938">
    <property type="entry name" value="Self-incomp_S1"/>
    <property type="match status" value="1"/>
</dbReference>
<comment type="subcellular location">
    <subcellularLocation>
        <location evidence="1 6">Secreted</location>
    </subcellularLocation>
</comment>
<evidence type="ECO:0000313" key="8">
    <source>
        <dbReference type="Proteomes" id="UP000030645"/>
    </source>
</evidence>
<keyword evidence="8" id="KW-1185">Reference proteome</keyword>
<accession>W9S3L8</accession>
<dbReference type="GO" id="GO:0005576">
    <property type="term" value="C:extracellular region"/>
    <property type="evidence" value="ECO:0007669"/>
    <property type="project" value="UniProtKB-SubCell"/>
</dbReference>
<evidence type="ECO:0000256" key="1">
    <source>
        <dbReference type="ARBA" id="ARBA00004613"/>
    </source>
</evidence>
<dbReference type="PANTHER" id="PTHR31232">
    <property type="match status" value="1"/>
</dbReference>
<feature type="signal peptide" evidence="6">
    <location>
        <begin position="1"/>
        <end position="21"/>
    </location>
</feature>
<sequence>MSQVWLLALLFISSLVTSTSAISTSHVAPAPYRERALFGAPKIKVEIRNALPEMQEVKLHCQSADDDLGVHILPFNGTFSWRFRVNFWVTTRFHCQFTWRGASATYDIYKAKRDSNWRCPTYCYWEVHDDGVYGYTELEHANDLVFPWPNPQNSNDTKKGYKYT</sequence>
<dbReference type="AlphaFoldDB" id="W9S3L8"/>
<gene>
    <name evidence="7" type="ORF">L484_018482</name>
</gene>
<reference evidence="8" key="1">
    <citation type="submission" date="2013-01" db="EMBL/GenBank/DDBJ databases">
        <title>Draft Genome Sequence of a Mulberry Tree, Morus notabilis C.K. Schneid.</title>
        <authorList>
            <person name="He N."/>
            <person name="Zhao S."/>
        </authorList>
    </citation>
    <scope>NUCLEOTIDE SEQUENCE</scope>
</reference>
<keyword evidence="3 6" id="KW-0713">Self-incompatibility</keyword>
<evidence type="ECO:0000256" key="2">
    <source>
        <dbReference type="ARBA" id="ARBA00005581"/>
    </source>
</evidence>
<organism evidence="7 8">
    <name type="scientific">Morus notabilis</name>
    <dbReference type="NCBI Taxonomy" id="981085"/>
    <lineage>
        <taxon>Eukaryota</taxon>
        <taxon>Viridiplantae</taxon>
        <taxon>Streptophyta</taxon>
        <taxon>Embryophyta</taxon>
        <taxon>Tracheophyta</taxon>
        <taxon>Spermatophyta</taxon>
        <taxon>Magnoliopsida</taxon>
        <taxon>eudicotyledons</taxon>
        <taxon>Gunneridae</taxon>
        <taxon>Pentapetalae</taxon>
        <taxon>rosids</taxon>
        <taxon>fabids</taxon>
        <taxon>Rosales</taxon>
        <taxon>Moraceae</taxon>
        <taxon>Moreae</taxon>
        <taxon>Morus</taxon>
    </lineage>
</organism>
<feature type="chain" id="PRO_5025075273" description="S-protein homolog" evidence="6">
    <location>
        <begin position="22"/>
        <end position="164"/>
    </location>
</feature>
<evidence type="ECO:0000256" key="6">
    <source>
        <dbReference type="RuleBase" id="RU367044"/>
    </source>
</evidence>
<dbReference type="InterPro" id="IPR010264">
    <property type="entry name" value="Self-incomp_S1"/>
</dbReference>